<keyword evidence="2" id="KW-1185">Reference proteome</keyword>
<gene>
    <name evidence="1" type="ORF">QAD02_010231</name>
</gene>
<name>A0ACC2NCR7_9HYME</name>
<proteinExistence type="predicted"/>
<sequence length="282" mass="33027">MDERNVNKLHEIIEKYFHQDYCHEAILCMLGNQHNIRISLRTLSRILSKHGLRRKKIVESPLEHIVIAMALELGGSGSKLDYRSLWQRLRKVYHLKVKQKHVLGLLREMDPDGIEARRRYKLRHCEYHAEGPNARWHGDNHDKIKVFGFPIYGIIDGYSRKVLSLRVASTNNRPQVIGSYYAKTVRKRKRVPEILRTDKGTEPVIMGNMQMALRSFDDDPHAGVNSYITSKSTRNQRIEAYWRQFRQHLGQFYMDLFKTMEAGGHFGCAQQSTHRVHAILLR</sequence>
<organism evidence="1 2">
    <name type="scientific">Eretmocerus hayati</name>
    <dbReference type="NCBI Taxonomy" id="131215"/>
    <lineage>
        <taxon>Eukaryota</taxon>
        <taxon>Metazoa</taxon>
        <taxon>Ecdysozoa</taxon>
        <taxon>Arthropoda</taxon>
        <taxon>Hexapoda</taxon>
        <taxon>Insecta</taxon>
        <taxon>Pterygota</taxon>
        <taxon>Neoptera</taxon>
        <taxon>Endopterygota</taxon>
        <taxon>Hymenoptera</taxon>
        <taxon>Apocrita</taxon>
        <taxon>Proctotrupomorpha</taxon>
        <taxon>Chalcidoidea</taxon>
        <taxon>Aphelinidae</taxon>
        <taxon>Aphelininae</taxon>
        <taxon>Eretmocerus</taxon>
    </lineage>
</organism>
<protein>
    <submittedName>
        <fullName evidence="1">Uncharacterized protein</fullName>
    </submittedName>
</protein>
<dbReference type="EMBL" id="CM056744">
    <property type="protein sequence ID" value="KAJ8668568.1"/>
    <property type="molecule type" value="Genomic_DNA"/>
</dbReference>
<evidence type="ECO:0000313" key="2">
    <source>
        <dbReference type="Proteomes" id="UP001239111"/>
    </source>
</evidence>
<comment type="caution">
    <text evidence="1">The sequence shown here is derived from an EMBL/GenBank/DDBJ whole genome shotgun (WGS) entry which is preliminary data.</text>
</comment>
<dbReference type="Proteomes" id="UP001239111">
    <property type="component" value="Chromosome 4"/>
</dbReference>
<evidence type="ECO:0000313" key="1">
    <source>
        <dbReference type="EMBL" id="KAJ8668568.1"/>
    </source>
</evidence>
<reference evidence="1" key="1">
    <citation type="submission" date="2023-04" db="EMBL/GenBank/DDBJ databases">
        <title>A chromosome-level genome assembly of the parasitoid wasp Eretmocerus hayati.</title>
        <authorList>
            <person name="Zhong Y."/>
            <person name="Liu S."/>
            <person name="Liu Y."/>
        </authorList>
    </citation>
    <scope>NUCLEOTIDE SEQUENCE</scope>
    <source>
        <strain evidence="1">ZJU_SS_LIU_2023</strain>
    </source>
</reference>
<accession>A0ACC2NCR7</accession>